<dbReference type="Pfam" id="PF04193">
    <property type="entry name" value="PQ-loop"/>
    <property type="match status" value="1"/>
</dbReference>
<gene>
    <name evidence="6" type="ORF">NKE59_03345</name>
</gene>
<evidence type="ECO:0000256" key="4">
    <source>
        <dbReference type="ARBA" id="ARBA00023136"/>
    </source>
</evidence>
<keyword evidence="2 5" id="KW-0812">Transmembrane</keyword>
<protein>
    <submittedName>
        <fullName evidence="6">SemiSWEET transporter</fullName>
    </submittedName>
</protein>
<evidence type="ECO:0000313" key="6">
    <source>
        <dbReference type="EMBL" id="XCC58340.1"/>
    </source>
</evidence>
<dbReference type="GO" id="GO:0051119">
    <property type="term" value="F:sugar transmembrane transporter activity"/>
    <property type="evidence" value="ECO:0007669"/>
    <property type="project" value="InterPro"/>
</dbReference>
<feature type="transmembrane region" description="Helical" evidence="5">
    <location>
        <begin position="63"/>
        <end position="82"/>
    </location>
</feature>
<evidence type="ECO:0000256" key="5">
    <source>
        <dbReference type="SAM" id="Phobius"/>
    </source>
</evidence>
<dbReference type="AlphaFoldDB" id="A0AAU8A4J4"/>
<dbReference type="RefSeq" id="WP_353439560.1">
    <property type="nucleotide sequence ID" value="NZ_CP099959.1"/>
</dbReference>
<keyword evidence="3 5" id="KW-1133">Transmembrane helix</keyword>
<proteinExistence type="predicted"/>
<evidence type="ECO:0000256" key="3">
    <source>
        <dbReference type="ARBA" id="ARBA00022989"/>
    </source>
</evidence>
<sequence length="87" mass="9562">MVLHVDIIGYLAACLTTFSFLVQAVKSWKTKDLSGISLGMYTMFASGVALWLAYGIAIDSMPLIVTNALTLAFALSILFMKIREVRK</sequence>
<organism evidence="6">
    <name type="scientific">Polynucleobacter sp. UK-FUSCHL-C3</name>
    <dbReference type="NCBI Taxonomy" id="2955208"/>
    <lineage>
        <taxon>Bacteria</taxon>
        <taxon>Pseudomonadati</taxon>
        <taxon>Pseudomonadota</taxon>
        <taxon>Betaproteobacteria</taxon>
        <taxon>Burkholderiales</taxon>
        <taxon>Burkholderiaceae</taxon>
        <taxon>Polynucleobacter</taxon>
    </lineage>
</organism>
<dbReference type="NCBIfam" id="NF037968">
    <property type="entry name" value="SemiSWEET_2"/>
    <property type="match status" value="1"/>
</dbReference>
<dbReference type="InterPro" id="IPR047662">
    <property type="entry name" value="SemiSWEET"/>
</dbReference>
<dbReference type="Gene3D" id="1.20.1280.290">
    <property type="match status" value="1"/>
</dbReference>
<comment type="subcellular location">
    <subcellularLocation>
        <location evidence="1">Membrane</location>
        <topology evidence="1">Multi-pass membrane protein</topology>
    </subcellularLocation>
</comment>
<evidence type="ECO:0000256" key="2">
    <source>
        <dbReference type="ARBA" id="ARBA00022692"/>
    </source>
</evidence>
<keyword evidence="4 5" id="KW-0472">Membrane</keyword>
<feature type="transmembrane region" description="Helical" evidence="5">
    <location>
        <begin position="7"/>
        <end position="26"/>
    </location>
</feature>
<feature type="transmembrane region" description="Helical" evidence="5">
    <location>
        <begin position="38"/>
        <end position="57"/>
    </location>
</feature>
<dbReference type="EMBL" id="CP099959">
    <property type="protein sequence ID" value="XCC58340.1"/>
    <property type="molecule type" value="Genomic_DNA"/>
</dbReference>
<dbReference type="GO" id="GO:0016020">
    <property type="term" value="C:membrane"/>
    <property type="evidence" value="ECO:0007669"/>
    <property type="project" value="UniProtKB-SubCell"/>
</dbReference>
<reference evidence="6" key="1">
    <citation type="submission" date="2022-06" db="EMBL/GenBank/DDBJ databases">
        <title>New Polynucleobacter species.</title>
        <authorList>
            <person name="Hahn M.W."/>
        </authorList>
    </citation>
    <scope>NUCLEOTIDE SEQUENCE</scope>
    <source>
        <strain evidence="6">UK-FUSCHL-C3</strain>
    </source>
</reference>
<dbReference type="InterPro" id="IPR006603">
    <property type="entry name" value="PQ-loop_rpt"/>
</dbReference>
<evidence type="ECO:0000256" key="1">
    <source>
        <dbReference type="ARBA" id="ARBA00004141"/>
    </source>
</evidence>
<name>A0AAU8A4J4_9BURK</name>
<accession>A0AAU8A4J4</accession>